<dbReference type="AlphaFoldDB" id="A0A8X6RK82"/>
<protein>
    <submittedName>
        <fullName evidence="1">HTH_Tnp_Tc3_2 domain-containing protein</fullName>
    </submittedName>
</protein>
<reference evidence="1" key="1">
    <citation type="submission" date="2020-08" db="EMBL/GenBank/DDBJ databases">
        <title>Multicomponent nature underlies the extraordinary mechanical properties of spider dragline silk.</title>
        <authorList>
            <person name="Kono N."/>
            <person name="Nakamura H."/>
            <person name="Mori M."/>
            <person name="Yoshida Y."/>
            <person name="Ohtoshi R."/>
            <person name="Malay A.D."/>
            <person name="Moran D.A.P."/>
            <person name="Tomita M."/>
            <person name="Numata K."/>
            <person name="Arakawa K."/>
        </authorList>
    </citation>
    <scope>NUCLEOTIDE SEQUENCE</scope>
</reference>
<name>A0A8X6RK82_TRICX</name>
<sequence>MVVNDRTASSRQLTARWSTSTGLLTSASSIRRRLLHRGLRARMPLYRIPPSRQTIDGCVQNELMSTEPCKLIGTKLSFQMNHASICGTMMVAFVLDAMPLNDDFQSALSNDIVA</sequence>
<accession>A0A8X6RK82</accession>
<organism evidence="1 2">
    <name type="scientific">Trichonephila clavipes</name>
    <name type="common">Golden silk orbweaver</name>
    <name type="synonym">Nephila clavipes</name>
    <dbReference type="NCBI Taxonomy" id="2585209"/>
    <lineage>
        <taxon>Eukaryota</taxon>
        <taxon>Metazoa</taxon>
        <taxon>Ecdysozoa</taxon>
        <taxon>Arthropoda</taxon>
        <taxon>Chelicerata</taxon>
        <taxon>Arachnida</taxon>
        <taxon>Araneae</taxon>
        <taxon>Araneomorphae</taxon>
        <taxon>Entelegynae</taxon>
        <taxon>Araneoidea</taxon>
        <taxon>Nephilidae</taxon>
        <taxon>Trichonephila</taxon>
    </lineage>
</organism>
<dbReference type="EMBL" id="BMAU01021176">
    <property type="protein sequence ID" value="GFX93894.1"/>
    <property type="molecule type" value="Genomic_DNA"/>
</dbReference>
<comment type="caution">
    <text evidence="1">The sequence shown here is derived from an EMBL/GenBank/DDBJ whole genome shotgun (WGS) entry which is preliminary data.</text>
</comment>
<proteinExistence type="predicted"/>
<evidence type="ECO:0000313" key="2">
    <source>
        <dbReference type="Proteomes" id="UP000887159"/>
    </source>
</evidence>
<gene>
    <name evidence="1" type="primary">NCL1_22981</name>
    <name evidence="1" type="ORF">TNCV_3412571</name>
</gene>
<keyword evidence="2" id="KW-1185">Reference proteome</keyword>
<dbReference type="Proteomes" id="UP000887159">
    <property type="component" value="Unassembled WGS sequence"/>
</dbReference>
<evidence type="ECO:0000313" key="1">
    <source>
        <dbReference type="EMBL" id="GFX93894.1"/>
    </source>
</evidence>